<proteinExistence type="predicted"/>
<name>A0A2P6PDU9_ROSCH</name>
<reference evidence="1 2" key="1">
    <citation type="journal article" date="2018" name="Nat. Genet.">
        <title>The Rosa genome provides new insights in the design of modern roses.</title>
        <authorList>
            <person name="Bendahmane M."/>
        </authorList>
    </citation>
    <scope>NUCLEOTIDE SEQUENCE [LARGE SCALE GENOMIC DNA]</scope>
    <source>
        <strain evidence="2">cv. Old Blush</strain>
    </source>
</reference>
<comment type="caution">
    <text evidence="1">The sequence shown here is derived from an EMBL/GenBank/DDBJ whole genome shotgun (WGS) entry which is preliminary data.</text>
</comment>
<protein>
    <submittedName>
        <fullName evidence="1">Uncharacterized protein</fullName>
    </submittedName>
</protein>
<keyword evidence="2" id="KW-1185">Reference proteome</keyword>
<evidence type="ECO:0000313" key="1">
    <source>
        <dbReference type="EMBL" id="PRQ20105.1"/>
    </source>
</evidence>
<evidence type="ECO:0000313" key="2">
    <source>
        <dbReference type="Proteomes" id="UP000238479"/>
    </source>
</evidence>
<sequence length="99" mass="11666">MYMNTLSYLSSEAFSSIPPELVPDLQRMISTNESFRPTAIDFTGEDFLVAPLKRKKGCMERISDPYEREKRQTGIESHFFCFWHWRNLDVQTHCKEMAP</sequence>
<accession>A0A2P6PDU9</accession>
<dbReference type="AlphaFoldDB" id="A0A2P6PDU9"/>
<gene>
    <name evidence="1" type="ORF">RchiOBHm_Chr7g0224521</name>
</gene>
<organism evidence="1 2">
    <name type="scientific">Rosa chinensis</name>
    <name type="common">China rose</name>
    <dbReference type="NCBI Taxonomy" id="74649"/>
    <lineage>
        <taxon>Eukaryota</taxon>
        <taxon>Viridiplantae</taxon>
        <taxon>Streptophyta</taxon>
        <taxon>Embryophyta</taxon>
        <taxon>Tracheophyta</taxon>
        <taxon>Spermatophyta</taxon>
        <taxon>Magnoliopsida</taxon>
        <taxon>eudicotyledons</taxon>
        <taxon>Gunneridae</taxon>
        <taxon>Pentapetalae</taxon>
        <taxon>rosids</taxon>
        <taxon>fabids</taxon>
        <taxon>Rosales</taxon>
        <taxon>Rosaceae</taxon>
        <taxon>Rosoideae</taxon>
        <taxon>Rosoideae incertae sedis</taxon>
        <taxon>Rosa</taxon>
    </lineage>
</organism>
<dbReference type="Proteomes" id="UP000238479">
    <property type="component" value="Chromosome 7"/>
</dbReference>
<dbReference type="EMBL" id="PDCK01000045">
    <property type="protein sequence ID" value="PRQ20105.1"/>
    <property type="molecule type" value="Genomic_DNA"/>
</dbReference>
<dbReference type="STRING" id="74649.A0A2P6PDU9"/>
<dbReference type="Gramene" id="PRQ20105">
    <property type="protein sequence ID" value="PRQ20105"/>
    <property type="gene ID" value="RchiOBHm_Chr7g0224521"/>
</dbReference>